<dbReference type="OrthoDB" id="3297510at2"/>
<proteinExistence type="predicted"/>
<reference evidence="1 2" key="1">
    <citation type="submission" date="2016-10" db="EMBL/GenBank/DDBJ databases">
        <authorList>
            <person name="de Groot N.N."/>
        </authorList>
    </citation>
    <scope>NUCLEOTIDE SEQUENCE [LARGE SCALE GENOMIC DNA]</scope>
    <source>
        <strain evidence="1 2">DSM 43941</strain>
    </source>
</reference>
<gene>
    <name evidence="1" type="ORF">SAMN04489716_8946</name>
</gene>
<dbReference type="EMBL" id="LT629758">
    <property type="protein sequence ID" value="SDT79825.1"/>
    <property type="molecule type" value="Genomic_DNA"/>
</dbReference>
<dbReference type="RefSeq" id="WP_092555276.1">
    <property type="nucleotide sequence ID" value="NZ_BOMJ01000002.1"/>
</dbReference>
<keyword evidence="2" id="KW-1185">Reference proteome</keyword>
<name>A0A1H2DAP1_9ACTN</name>
<dbReference type="AlphaFoldDB" id="A0A1H2DAP1"/>
<dbReference type="Proteomes" id="UP000198688">
    <property type="component" value="Chromosome I"/>
</dbReference>
<evidence type="ECO:0000313" key="2">
    <source>
        <dbReference type="Proteomes" id="UP000198688"/>
    </source>
</evidence>
<organism evidence="1 2">
    <name type="scientific">Actinoplanes derwentensis</name>
    <dbReference type="NCBI Taxonomy" id="113562"/>
    <lineage>
        <taxon>Bacteria</taxon>
        <taxon>Bacillati</taxon>
        <taxon>Actinomycetota</taxon>
        <taxon>Actinomycetes</taxon>
        <taxon>Micromonosporales</taxon>
        <taxon>Micromonosporaceae</taxon>
        <taxon>Actinoplanes</taxon>
    </lineage>
</organism>
<protein>
    <submittedName>
        <fullName evidence="1">Uncharacterized protein</fullName>
    </submittedName>
</protein>
<sequence>MDPMLLLLREQMSRKLAEVAGAMSATMEVLSATRTIAGDVRGTESLRAAIEELGTTRDQLLNQARALDAFAPTRA</sequence>
<evidence type="ECO:0000313" key="1">
    <source>
        <dbReference type="EMBL" id="SDT79825.1"/>
    </source>
</evidence>
<accession>A0A1H2DAP1</accession>